<accession>A0A817PLN1</accession>
<dbReference type="EMBL" id="CAJNYD010004619">
    <property type="protein sequence ID" value="CAF3612662.1"/>
    <property type="molecule type" value="Genomic_DNA"/>
</dbReference>
<dbReference type="EMBL" id="CAJNYT010004921">
    <property type="protein sequence ID" value="CAF3701030.1"/>
    <property type="molecule type" value="Genomic_DNA"/>
</dbReference>
<dbReference type="AlphaFoldDB" id="A0A817PLN1"/>
<dbReference type="Proteomes" id="UP000663833">
    <property type="component" value="Unassembled WGS sequence"/>
</dbReference>
<protein>
    <recommendedName>
        <fullName evidence="2">Galectin</fullName>
    </recommendedName>
</protein>
<dbReference type="Proteomes" id="UP000663825">
    <property type="component" value="Unassembled WGS sequence"/>
</dbReference>
<evidence type="ECO:0000313" key="7">
    <source>
        <dbReference type="EMBL" id="CAF3612662.1"/>
    </source>
</evidence>
<dbReference type="PANTHER" id="PTHR11346">
    <property type="entry name" value="GALECTIN"/>
    <property type="match status" value="1"/>
</dbReference>
<feature type="transmembrane region" description="Helical" evidence="4">
    <location>
        <begin position="184"/>
        <end position="206"/>
    </location>
</feature>
<evidence type="ECO:0000256" key="4">
    <source>
        <dbReference type="SAM" id="Phobius"/>
    </source>
</evidence>
<dbReference type="OrthoDB" id="10005005at2759"/>
<organism evidence="6 9">
    <name type="scientific">Rotaria socialis</name>
    <dbReference type="NCBI Taxonomy" id="392032"/>
    <lineage>
        <taxon>Eukaryota</taxon>
        <taxon>Metazoa</taxon>
        <taxon>Spiralia</taxon>
        <taxon>Gnathifera</taxon>
        <taxon>Rotifera</taxon>
        <taxon>Eurotatoria</taxon>
        <taxon>Bdelloidea</taxon>
        <taxon>Philodinida</taxon>
        <taxon>Philodinidae</taxon>
        <taxon>Rotaria</taxon>
    </lineage>
</organism>
<feature type="region of interest" description="Disordered" evidence="3">
    <location>
        <begin position="231"/>
        <end position="253"/>
    </location>
</feature>
<keyword evidence="4" id="KW-1133">Transmembrane helix</keyword>
<dbReference type="InterPro" id="IPR044156">
    <property type="entry name" value="Galectin-like"/>
</dbReference>
<keyword evidence="1 2" id="KW-0430">Lectin</keyword>
<dbReference type="Proteomes" id="UP000663872">
    <property type="component" value="Unassembled WGS sequence"/>
</dbReference>
<evidence type="ECO:0000259" key="5">
    <source>
        <dbReference type="PROSITE" id="PS51304"/>
    </source>
</evidence>
<dbReference type="PANTHER" id="PTHR11346:SF189">
    <property type="entry name" value="GALECTIN"/>
    <property type="match status" value="1"/>
</dbReference>
<dbReference type="InterPro" id="IPR013320">
    <property type="entry name" value="ConA-like_dom_sf"/>
</dbReference>
<dbReference type="Pfam" id="PF00337">
    <property type="entry name" value="Gal-bind_lectin"/>
    <property type="match status" value="1"/>
</dbReference>
<dbReference type="PROSITE" id="PS51304">
    <property type="entry name" value="GALECTIN"/>
    <property type="match status" value="1"/>
</dbReference>
<evidence type="ECO:0000256" key="1">
    <source>
        <dbReference type="ARBA" id="ARBA00022734"/>
    </source>
</evidence>
<evidence type="ECO:0000313" key="6">
    <source>
        <dbReference type="EMBL" id="CAF3170018.1"/>
    </source>
</evidence>
<dbReference type="GO" id="GO:0030246">
    <property type="term" value="F:carbohydrate binding"/>
    <property type="evidence" value="ECO:0007669"/>
    <property type="project" value="UniProtKB-UniRule"/>
</dbReference>
<dbReference type="SMART" id="SM00276">
    <property type="entry name" value="GLECT"/>
    <property type="match status" value="1"/>
</dbReference>
<keyword evidence="4" id="KW-0812">Transmembrane</keyword>
<dbReference type="Gene3D" id="2.60.120.200">
    <property type="match status" value="1"/>
</dbReference>
<dbReference type="SMART" id="SM00908">
    <property type="entry name" value="Gal-bind_lectin"/>
    <property type="match status" value="1"/>
</dbReference>
<dbReference type="EMBL" id="CAJNXB010001465">
    <property type="protein sequence ID" value="CAF3170018.1"/>
    <property type="molecule type" value="Genomic_DNA"/>
</dbReference>
<evidence type="ECO:0000256" key="3">
    <source>
        <dbReference type="SAM" id="MobiDB-lite"/>
    </source>
</evidence>
<proteinExistence type="predicted"/>
<sequence length="253" mass="29289">MCHLILLRLSYSNHKILIISIILFFDRHWLFIYPVHGGSQNAWLTNYTENILSKLIPNDEIIVRGVLVEPNFYIDLRINKDNIPFHLKSTQTMMIFNSKYKATWLSEIKLTPNPLVVNTTFMMNILIDQDESFNISFDEHIFFKYEKRESLDSVKQINIYGNITLKSVKIIHSYREKDNSMKTLIIGIAITIVLLILVGMVAFYILRRHCMHSQSNNSSEKYHDVTINSLGSHRSKTTDNSNATQATNSSTIS</sequence>
<evidence type="ECO:0000313" key="8">
    <source>
        <dbReference type="EMBL" id="CAF3701030.1"/>
    </source>
</evidence>
<dbReference type="InterPro" id="IPR001079">
    <property type="entry name" value="Galectin_CRD"/>
</dbReference>
<comment type="caution">
    <text evidence="6">The sequence shown here is derived from an EMBL/GenBank/DDBJ whole genome shotgun (WGS) entry which is preliminary data.</text>
</comment>
<dbReference type="SUPFAM" id="SSF49899">
    <property type="entry name" value="Concanavalin A-like lectins/glucanases"/>
    <property type="match status" value="1"/>
</dbReference>
<name>A0A817PLN1_9BILA</name>
<reference evidence="6" key="1">
    <citation type="submission" date="2021-02" db="EMBL/GenBank/DDBJ databases">
        <authorList>
            <person name="Nowell W R."/>
        </authorList>
    </citation>
    <scope>NUCLEOTIDE SEQUENCE</scope>
</reference>
<gene>
    <name evidence="8" type="ORF">GRG538_LOCUS28344</name>
    <name evidence="7" type="ORF">LUA448_LOCUS31008</name>
    <name evidence="6" type="ORF">TIS948_LOCUS10760</name>
</gene>
<evidence type="ECO:0000256" key="2">
    <source>
        <dbReference type="RuleBase" id="RU102079"/>
    </source>
</evidence>
<evidence type="ECO:0000313" key="9">
    <source>
        <dbReference type="Proteomes" id="UP000663825"/>
    </source>
</evidence>
<feature type="domain" description="Galectin" evidence="5">
    <location>
        <begin position="47"/>
        <end position="171"/>
    </location>
</feature>
<keyword evidence="4" id="KW-0472">Membrane</keyword>